<dbReference type="PANTHER" id="PTHR43283">
    <property type="entry name" value="BETA-LACTAMASE-RELATED"/>
    <property type="match status" value="1"/>
</dbReference>
<dbReference type="PANTHER" id="PTHR43283:SF7">
    <property type="entry name" value="BETA-LACTAMASE-RELATED DOMAIN-CONTAINING PROTEIN"/>
    <property type="match status" value="1"/>
</dbReference>
<dbReference type="EMBL" id="JACVXA010000004">
    <property type="protein sequence ID" value="MBE3636872.1"/>
    <property type="molecule type" value="Genomic_DNA"/>
</dbReference>
<feature type="chain" id="PRO_5035163056" evidence="1">
    <location>
        <begin position="21"/>
        <end position="327"/>
    </location>
</feature>
<name>A0A8J6YSF5_9RHOB</name>
<sequence length="327" mass="34623">MLTRRACLALPALIAASRLAAQSPWDAVSARAAQMDQLHSVMVAQEGRIVLARRVRGPALDRPANVKSVSKTLVATLAGTAIDRGEIPGLDATIGALAPGLVPPRADPRVPRLTVENLITMQAGLERTSGANYGAWVSSPDWVADALSRPFVAEPGACMLYSTGSYHVLGAILAEVTGESLLELARNRLGRPLDMPFAPWVADPQGYYLGGNDMATSPEGLLRFAEAIRQGGGDVVSRRWVEDSFRPRTRSPYSGLDYGLGWFLGRPGGTRLALARGYGGQIAATAPDLGLSLVITSDPTRPARSQGYFGDLMALIEQAILPAARAA</sequence>
<dbReference type="Proteomes" id="UP000609121">
    <property type="component" value="Unassembled WGS sequence"/>
</dbReference>
<dbReference type="InterPro" id="IPR012338">
    <property type="entry name" value="Beta-lactam/transpept-like"/>
</dbReference>
<proteinExistence type="predicted"/>
<feature type="domain" description="Beta-lactamase-related" evidence="2">
    <location>
        <begin position="40"/>
        <end position="302"/>
    </location>
</feature>
<dbReference type="InterPro" id="IPR050789">
    <property type="entry name" value="Diverse_Enzym_Activities"/>
</dbReference>
<keyword evidence="4" id="KW-1185">Reference proteome</keyword>
<keyword evidence="1" id="KW-0732">Signal</keyword>
<dbReference type="Gene3D" id="3.40.710.10">
    <property type="entry name" value="DD-peptidase/beta-lactamase superfamily"/>
    <property type="match status" value="1"/>
</dbReference>
<reference evidence="3" key="1">
    <citation type="submission" date="2020-09" db="EMBL/GenBank/DDBJ databases">
        <title>A novel bacterium of genus Mangrovicoccus, isolated from South China Sea.</title>
        <authorList>
            <person name="Huang H."/>
            <person name="Mo K."/>
            <person name="Hu Y."/>
        </authorList>
    </citation>
    <scope>NUCLEOTIDE SEQUENCE</scope>
    <source>
        <strain evidence="3">HB182678</strain>
    </source>
</reference>
<evidence type="ECO:0000313" key="3">
    <source>
        <dbReference type="EMBL" id="MBE3636872.1"/>
    </source>
</evidence>
<protein>
    <submittedName>
        <fullName evidence="3">Beta-lactamase family protein</fullName>
    </submittedName>
</protein>
<dbReference type="SUPFAM" id="SSF56601">
    <property type="entry name" value="beta-lactamase/transpeptidase-like"/>
    <property type="match status" value="1"/>
</dbReference>
<dbReference type="InterPro" id="IPR001466">
    <property type="entry name" value="Beta-lactam-related"/>
</dbReference>
<dbReference type="AlphaFoldDB" id="A0A8J6YSF5"/>
<evidence type="ECO:0000259" key="2">
    <source>
        <dbReference type="Pfam" id="PF00144"/>
    </source>
</evidence>
<organism evidence="3 4">
    <name type="scientific">Mangrovicoccus algicola</name>
    <dbReference type="NCBI Taxonomy" id="2771008"/>
    <lineage>
        <taxon>Bacteria</taxon>
        <taxon>Pseudomonadati</taxon>
        <taxon>Pseudomonadota</taxon>
        <taxon>Alphaproteobacteria</taxon>
        <taxon>Rhodobacterales</taxon>
        <taxon>Paracoccaceae</taxon>
        <taxon>Mangrovicoccus</taxon>
    </lineage>
</organism>
<feature type="signal peptide" evidence="1">
    <location>
        <begin position="1"/>
        <end position="20"/>
    </location>
</feature>
<evidence type="ECO:0000313" key="4">
    <source>
        <dbReference type="Proteomes" id="UP000609121"/>
    </source>
</evidence>
<accession>A0A8J6YSF5</accession>
<gene>
    <name evidence="3" type="ORF">ICN82_01480</name>
</gene>
<evidence type="ECO:0000256" key="1">
    <source>
        <dbReference type="SAM" id="SignalP"/>
    </source>
</evidence>
<dbReference type="Pfam" id="PF00144">
    <property type="entry name" value="Beta-lactamase"/>
    <property type="match status" value="1"/>
</dbReference>
<dbReference type="RefSeq" id="WP_193179063.1">
    <property type="nucleotide sequence ID" value="NZ_JACVXA010000004.1"/>
</dbReference>
<comment type="caution">
    <text evidence="3">The sequence shown here is derived from an EMBL/GenBank/DDBJ whole genome shotgun (WGS) entry which is preliminary data.</text>
</comment>